<name>A0ABQ7H4D2_DUNSA</name>
<evidence type="ECO:0000313" key="1">
    <source>
        <dbReference type="EMBL" id="KAF5841714.1"/>
    </source>
</evidence>
<comment type="caution">
    <text evidence="1">The sequence shown here is derived from an EMBL/GenBank/DDBJ whole genome shotgun (WGS) entry which is preliminary data.</text>
</comment>
<accession>A0ABQ7H4D2</accession>
<proteinExistence type="predicted"/>
<dbReference type="EMBL" id="MU069479">
    <property type="protein sequence ID" value="KAF5841714.1"/>
    <property type="molecule type" value="Genomic_DNA"/>
</dbReference>
<reference evidence="1" key="1">
    <citation type="submission" date="2017-08" db="EMBL/GenBank/DDBJ databases">
        <authorList>
            <person name="Polle J.E."/>
            <person name="Barry K."/>
            <person name="Cushman J."/>
            <person name="Schmutz J."/>
            <person name="Tran D."/>
            <person name="Hathwaick L.T."/>
            <person name="Yim W.C."/>
            <person name="Jenkins J."/>
            <person name="Mckie-Krisberg Z.M."/>
            <person name="Prochnik S."/>
            <person name="Lindquist E."/>
            <person name="Dockter R.B."/>
            <person name="Adam C."/>
            <person name="Molina H."/>
            <person name="Bunkerborg J."/>
            <person name="Jin E."/>
            <person name="Buchheim M."/>
            <person name="Magnuson J."/>
        </authorList>
    </citation>
    <scope>NUCLEOTIDE SEQUENCE</scope>
    <source>
        <strain evidence="1">CCAP 19/18</strain>
    </source>
</reference>
<sequence length="120" mass="13336">MKFIARNNGFQPHGGPPVVTCPPRGHGLPLLGQGQTKKELRSFPVQKLRPGRRGRYVVTLVATLQERIDVVSSKASGFFNWRSFHASEIRDPFPGQKEVVVPLCMCHGVCSIRSLLAWSL</sequence>
<evidence type="ECO:0008006" key="3">
    <source>
        <dbReference type="Google" id="ProtNLM"/>
    </source>
</evidence>
<keyword evidence="2" id="KW-1185">Reference proteome</keyword>
<protein>
    <recommendedName>
        <fullName evidence="3">Encoded protein</fullName>
    </recommendedName>
</protein>
<gene>
    <name evidence="1" type="ORF">DUNSADRAFT_11688</name>
</gene>
<dbReference type="Proteomes" id="UP000815325">
    <property type="component" value="Unassembled WGS sequence"/>
</dbReference>
<organism evidence="1 2">
    <name type="scientific">Dunaliella salina</name>
    <name type="common">Green alga</name>
    <name type="synonym">Protococcus salinus</name>
    <dbReference type="NCBI Taxonomy" id="3046"/>
    <lineage>
        <taxon>Eukaryota</taxon>
        <taxon>Viridiplantae</taxon>
        <taxon>Chlorophyta</taxon>
        <taxon>core chlorophytes</taxon>
        <taxon>Chlorophyceae</taxon>
        <taxon>CS clade</taxon>
        <taxon>Chlamydomonadales</taxon>
        <taxon>Dunaliellaceae</taxon>
        <taxon>Dunaliella</taxon>
    </lineage>
</organism>
<evidence type="ECO:0000313" key="2">
    <source>
        <dbReference type="Proteomes" id="UP000815325"/>
    </source>
</evidence>